<dbReference type="Proteomes" id="UP000004318">
    <property type="component" value="Unassembled WGS sequence"/>
</dbReference>
<dbReference type="eggNOG" id="ENOG5032SHF">
    <property type="taxonomic scope" value="Bacteria"/>
</dbReference>
<evidence type="ECO:0000313" key="1">
    <source>
        <dbReference type="EMBL" id="EAQ03014.1"/>
    </source>
</evidence>
<dbReference type="HOGENOM" id="CLU_639099_0_0_5"/>
<sequence>MSPALAFRTPSDIGEFIFFLASGGMDAVTGKQGKAPLPRTLKEARCFLADTFRLLCDWPTAFRDDVARRLQEGEPSASSAPARLGRWYQRLMSFDGAAYADFRQALGDVVRQEFDGPYIGNMPVAACERDWISAAESSRILGIRAERLVDAVGRGQIEGRQDTSGFGHRHTMLPRGTIEEIRENRRRFVGKSSAREFLGISRKQYDLLGEAGGLAQCIHDAPPPLVEGAHDLEAMRALVHGIACSALETKADTVSFADLNLRFTTDRAGLIKVFQQIIDGRLRPEAGSTEGRLAAFRFCRTEVETVLTEVRRGPGLTVQQVAQLTGWKEQCIAAWCSQGLLAHETYDHAGRTGRTIRLESLLRFQSMYLPLSELAKQMDTTSRYLIRRLNEAGIETVGAFQDGKAWRGHLVTQAAVAGAVLDVSPARGA</sequence>
<gene>
    <name evidence="1" type="ORF">OB2597_12758</name>
</gene>
<dbReference type="EMBL" id="AAMO01000005">
    <property type="protein sequence ID" value="EAQ03014.1"/>
    <property type="molecule type" value="Genomic_DNA"/>
</dbReference>
<organism evidence="1 2">
    <name type="scientific">Pseudooceanicola batsensis (strain ATCC BAA-863 / DSM 15984 / KCTC 12145 / HTCC2597)</name>
    <name type="common">Oceanicola batsensis</name>
    <dbReference type="NCBI Taxonomy" id="252305"/>
    <lineage>
        <taxon>Bacteria</taxon>
        <taxon>Pseudomonadati</taxon>
        <taxon>Pseudomonadota</taxon>
        <taxon>Alphaproteobacteria</taxon>
        <taxon>Rhodobacterales</taxon>
        <taxon>Paracoccaceae</taxon>
        <taxon>Pseudooceanicola</taxon>
    </lineage>
</organism>
<comment type="caution">
    <text evidence="1">The sequence shown here is derived from an EMBL/GenBank/DDBJ whole genome shotgun (WGS) entry which is preliminary data.</text>
</comment>
<accession>A3TXY0</accession>
<dbReference type="AlphaFoldDB" id="A3TXY0"/>
<protein>
    <submittedName>
        <fullName evidence="1">Uncharacterized protein</fullName>
    </submittedName>
</protein>
<proteinExistence type="predicted"/>
<name>A3TXY0_PSEBH</name>
<evidence type="ECO:0000313" key="2">
    <source>
        <dbReference type="Proteomes" id="UP000004318"/>
    </source>
</evidence>
<dbReference type="STRING" id="252305.OB2597_12758"/>
<reference evidence="1 2" key="1">
    <citation type="journal article" date="2010" name="J. Bacteriol.">
        <title>Genome sequences of Oceanicola granulosus HTCC2516(T) and Oceanicola batsensis HTCC2597(TDelta).</title>
        <authorList>
            <person name="Thrash J.C."/>
            <person name="Cho J.C."/>
            <person name="Vergin K.L."/>
            <person name="Giovannoni S.J."/>
        </authorList>
    </citation>
    <scope>NUCLEOTIDE SEQUENCE [LARGE SCALE GENOMIC DNA]</scope>
    <source>
        <strain evidence="2">ATCC BAA-863 / DSM 15984 / KCTC 12145 / HTCC2597</strain>
    </source>
</reference>
<keyword evidence="2" id="KW-1185">Reference proteome</keyword>